<keyword evidence="2" id="KW-1185">Reference proteome</keyword>
<feature type="non-terminal residue" evidence="1">
    <location>
        <position position="113"/>
    </location>
</feature>
<dbReference type="VEuPathDB" id="FungiDB:FUN_022589"/>
<protein>
    <submittedName>
        <fullName evidence="1">Uncharacterized protein</fullName>
    </submittedName>
</protein>
<organism evidence="1 2">
    <name type="scientific">Rhizophagus irregularis</name>
    <dbReference type="NCBI Taxonomy" id="588596"/>
    <lineage>
        <taxon>Eukaryota</taxon>
        <taxon>Fungi</taxon>
        <taxon>Fungi incertae sedis</taxon>
        <taxon>Mucoromycota</taxon>
        <taxon>Glomeromycotina</taxon>
        <taxon>Glomeromycetes</taxon>
        <taxon>Glomerales</taxon>
        <taxon>Glomeraceae</taxon>
        <taxon>Rhizophagus</taxon>
    </lineage>
</organism>
<gene>
    <name evidence="1" type="ORF">RhiirA4_491084</name>
</gene>
<name>A0A2I1HW60_9GLOM</name>
<dbReference type="VEuPathDB" id="FungiDB:RhiirFUN_025464"/>
<comment type="caution">
    <text evidence="1">The sequence shown here is derived from an EMBL/GenBank/DDBJ whole genome shotgun (WGS) entry which is preliminary data.</text>
</comment>
<accession>A0A2I1HW60</accession>
<dbReference type="VEuPathDB" id="FungiDB:RhiirA1_510073"/>
<dbReference type="Proteomes" id="UP000234323">
    <property type="component" value="Unassembled WGS sequence"/>
</dbReference>
<sequence length="113" mass="13220">MRKFFQDIQRQGKYPFLIYPNISNANTPDITIDNLSELTSNIFKNNTLKDITNVTDNKNNNSSNKFKEIKLLLHDVKEMIDEQEMLENQQWIQAVTGQNSPFRPNFKLTNVGR</sequence>
<evidence type="ECO:0000313" key="2">
    <source>
        <dbReference type="Proteomes" id="UP000234323"/>
    </source>
</evidence>
<dbReference type="EMBL" id="LLXI01009090">
    <property type="protein sequence ID" value="PKY63131.1"/>
    <property type="molecule type" value="Genomic_DNA"/>
</dbReference>
<reference evidence="1 2" key="1">
    <citation type="submission" date="2015-10" db="EMBL/GenBank/DDBJ databases">
        <title>Genome analyses suggest a sexual origin of heterokaryosis in a supposedly ancient asexual fungus.</title>
        <authorList>
            <person name="Ropars J."/>
            <person name="Sedzielewska K."/>
            <person name="Noel J."/>
            <person name="Charron P."/>
            <person name="Farinelli L."/>
            <person name="Marton T."/>
            <person name="Kruger M."/>
            <person name="Pelin A."/>
            <person name="Brachmann A."/>
            <person name="Corradi N."/>
        </authorList>
    </citation>
    <scope>NUCLEOTIDE SEQUENCE [LARGE SCALE GENOMIC DNA]</scope>
    <source>
        <strain evidence="1 2">A4</strain>
    </source>
</reference>
<proteinExistence type="predicted"/>
<dbReference type="AlphaFoldDB" id="A0A2I1HW60"/>
<evidence type="ECO:0000313" key="1">
    <source>
        <dbReference type="EMBL" id="PKY63131.1"/>
    </source>
</evidence>